<dbReference type="GO" id="GO:0006364">
    <property type="term" value="P:rRNA processing"/>
    <property type="evidence" value="ECO:0007669"/>
    <property type="project" value="UniProtKB-KW"/>
</dbReference>
<dbReference type="GO" id="GO:0032259">
    <property type="term" value="P:methylation"/>
    <property type="evidence" value="ECO:0007669"/>
    <property type="project" value="UniProtKB-KW"/>
</dbReference>
<keyword evidence="7" id="KW-1185">Reference proteome</keyword>
<evidence type="ECO:0000313" key="6">
    <source>
        <dbReference type="EMBL" id="PDW04948.1"/>
    </source>
</evidence>
<name>A0A2A6RPZ5_9CHLR</name>
<organism evidence="6 7">
    <name type="scientific">Candidatus Viridilinea mediisalina</name>
    <dbReference type="NCBI Taxonomy" id="2024553"/>
    <lineage>
        <taxon>Bacteria</taxon>
        <taxon>Bacillati</taxon>
        <taxon>Chloroflexota</taxon>
        <taxon>Chloroflexia</taxon>
        <taxon>Chloroflexales</taxon>
        <taxon>Chloroflexineae</taxon>
        <taxon>Oscillochloridaceae</taxon>
        <taxon>Candidatus Viridilinea</taxon>
    </lineage>
</organism>
<dbReference type="InterPro" id="IPR029063">
    <property type="entry name" value="SAM-dependent_MTases_sf"/>
</dbReference>
<sequence length="388" mass="40627">MSIHPNPLHIADTTVLLVGQPGVPAGPTLDPASRLAAELIRPAPHERVLLLGAAHPALGVVLAQRLPAGHLVLSDPHVLVRRMASLTLATNACTNTEVADAVSLLPQAAGTFDRVIILGPRSRALARRWLVEAQVLLRPTGILNLAGANQAGIQSLISDAKALFGTSQMLGYGGSCRVAALTQANPLPPAPPWASLGGIAPGTWHTLQLELPDGPLHLVSLPGSFSYEHLDPGTKLLLRQLGPLAGLNVLDVGCGYGVLGIAAARQGAAHVTMLDVCQLALAAAHENCARLGLQNVSIYASNGLEAVSSATTPRFDLILSNPPFHSGRTIDRSLATTFFGNARSVLQPQGRLLLVANSFLNYETLLAANFARVVVAQRTPSYKVLLAE</sequence>
<dbReference type="GO" id="GO:0008170">
    <property type="term" value="F:N-methyltransferase activity"/>
    <property type="evidence" value="ECO:0007669"/>
    <property type="project" value="UniProtKB-ARBA"/>
</dbReference>
<dbReference type="PROSITE" id="PS00092">
    <property type="entry name" value="N6_MTASE"/>
    <property type="match status" value="1"/>
</dbReference>
<dbReference type="PANTHER" id="PTHR47816">
    <property type="entry name" value="RIBOSOMAL RNA SMALL SUBUNIT METHYLTRANSFERASE C"/>
    <property type="match status" value="1"/>
</dbReference>
<evidence type="ECO:0000256" key="2">
    <source>
        <dbReference type="ARBA" id="ARBA00022552"/>
    </source>
</evidence>
<dbReference type="InterPro" id="IPR046977">
    <property type="entry name" value="RsmC/RlmG"/>
</dbReference>
<keyword evidence="4" id="KW-0808">Transferase</keyword>
<dbReference type="SUPFAM" id="SSF53335">
    <property type="entry name" value="S-adenosyl-L-methionine-dependent methyltransferases"/>
    <property type="match status" value="2"/>
</dbReference>
<dbReference type="InterPro" id="IPR002052">
    <property type="entry name" value="DNA_methylase_N6_adenine_CS"/>
</dbReference>
<comment type="caution">
    <text evidence="6">The sequence shown here is derived from an EMBL/GenBank/DDBJ whole genome shotgun (WGS) entry which is preliminary data.</text>
</comment>
<accession>A0A2A6RPZ5</accession>
<dbReference type="CDD" id="cd02440">
    <property type="entry name" value="AdoMet_MTases"/>
    <property type="match status" value="1"/>
</dbReference>
<keyword evidence="3" id="KW-0489">Methyltransferase</keyword>
<dbReference type="Proteomes" id="UP000220527">
    <property type="component" value="Unassembled WGS sequence"/>
</dbReference>
<dbReference type="GO" id="GO:0008757">
    <property type="term" value="F:S-adenosylmethionine-dependent methyltransferase activity"/>
    <property type="evidence" value="ECO:0007669"/>
    <property type="project" value="InterPro"/>
</dbReference>
<evidence type="ECO:0000259" key="5">
    <source>
        <dbReference type="Pfam" id="PF05175"/>
    </source>
</evidence>
<evidence type="ECO:0000256" key="1">
    <source>
        <dbReference type="ARBA" id="ARBA00022490"/>
    </source>
</evidence>
<feature type="domain" description="Methyltransferase small" evidence="5">
    <location>
        <begin position="17"/>
        <end position="168"/>
    </location>
</feature>
<dbReference type="Gene3D" id="3.40.50.150">
    <property type="entry name" value="Vaccinia Virus protein VP39"/>
    <property type="match status" value="2"/>
</dbReference>
<reference evidence="7" key="1">
    <citation type="submission" date="2017-08" db="EMBL/GenBank/DDBJ databases">
        <authorList>
            <person name="Grouzdev D.S."/>
            <person name="Gaisin V.A."/>
            <person name="Rysina M.S."/>
            <person name="Gorlenko V.M."/>
        </authorList>
    </citation>
    <scope>NUCLEOTIDE SEQUENCE [LARGE SCALE GENOMIC DNA]</scope>
    <source>
        <strain evidence="7">Kir15-3F</strain>
    </source>
</reference>
<dbReference type="GO" id="GO:0003676">
    <property type="term" value="F:nucleic acid binding"/>
    <property type="evidence" value="ECO:0007669"/>
    <property type="project" value="InterPro"/>
</dbReference>
<dbReference type="EMBL" id="NQWI01000002">
    <property type="protein sequence ID" value="PDW04948.1"/>
    <property type="molecule type" value="Genomic_DNA"/>
</dbReference>
<evidence type="ECO:0000256" key="3">
    <source>
        <dbReference type="ARBA" id="ARBA00022603"/>
    </source>
</evidence>
<gene>
    <name evidence="6" type="ORF">CJ255_00790</name>
</gene>
<protein>
    <recommendedName>
        <fullName evidence="5">Methyltransferase small domain-containing protein</fullName>
    </recommendedName>
</protein>
<dbReference type="Pfam" id="PF05175">
    <property type="entry name" value="MTS"/>
    <property type="match status" value="2"/>
</dbReference>
<dbReference type="AlphaFoldDB" id="A0A2A6RPZ5"/>
<dbReference type="RefSeq" id="WP_097642186.1">
    <property type="nucleotide sequence ID" value="NZ_NQWI01000002.1"/>
</dbReference>
<evidence type="ECO:0000256" key="4">
    <source>
        <dbReference type="ARBA" id="ARBA00022679"/>
    </source>
</evidence>
<keyword evidence="2" id="KW-0698">rRNA processing</keyword>
<dbReference type="PANTHER" id="PTHR47816:SF4">
    <property type="entry name" value="RIBOSOMAL RNA SMALL SUBUNIT METHYLTRANSFERASE C"/>
    <property type="match status" value="1"/>
</dbReference>
<dbReference type="InterPro" id="IPR007848">
    <property type="entry name" value="Small_mtfrase_dom"/>
</dbReference>
<proteinExistence type="predicted"/>
<feature type="domain" description="Methyltransferase small" evidence="5">
    <location>
        <begin position="217"/>
        <end position="385"/>
    </location>
</feature>
<dbReference type="OrthoDB" id="9764961at2"/>
<keyword evidence="1" id="KW-0963">Cytoplasm</keyword>
<evidence type="ECO:0000313" key="7">
    <source>
        <dbReference type="Proteomes" id="UP000220527"/>
    </source>
</evidence>